<name>A0A9P9DIV4_9PLEO</name>
<dbReference type="Proteomes" id="UP000700596">
    <property type="component" value="Unassembled WGS sequence"/>
</dbReference>
<sequence length="383" mass="43936">METQRPSSNSAPTFTPPISDSHKIVSAAYKELIESQEHAISLIEKCALIFSRFPRYTHTHTHTHSLSLSLSDQSNRKRENTRQRELLRQEAHSLSKILHTSLQIKLEKATKTYCEEWCNALAQTLLATFPREIRDLIFGHLTAQSMPIEIESRFEYNLWAPKTPKSYPSRAERLADYCHPFVLPAYFGPSLHLEIAQAFYEGNRFHLVDIEDLEEFLTYDVFNLDLQPRRFVRKLSIDCSTFQFLRDRSLDREGRTLGSMDNTGASSELRSLENQDIIGSDGLTCLDGSGKSLEITLCVASGTKHVQHDSLVNIGSMVYRYRAKGIMVRVVQGQILIEKGKKGKKQLGLEYYQWPGTDWTFLFDCTKEEFYDRAAKMGLYKST</sequence>
<feature type="region of interest" description="Disordered" evidence="1">
    <location>
        <begin position="64"/>
        <end position="84"/>
    </location>
</feature>
<dbReference type="OrthoDB" id="3795413at2759"/>
<keyword evidence="3" id="KW-1185">Reference proteome</keyword>
<reference evidence="2" key="1">
    <citation type="journal article" date="2021" name="Nat. Commun.">
        <title>Genetic determinants of endophytism in the Arabidopsis root mycobiome.</title>
        <authorList>
            <person name="Mesny F."/>
            <person name="Miyauchi S."/>
            <person name="Thiergart T."/>
            <person name="Pickel B."/>
            <person name="Atanasova L."/>
            <person name="Karlsson M."/>
            <person name="Huettel B."/>
            <person name="Barry K.W."/>
            <person name="Haridas S."/>
            <person name="Chen C."/>
            <person name="Bauer D."/>
            <person name="Andreopoulos W."/>
            <person name="Pangilinan J."/>
            <person name="LaButti K."/>
            <person name="Riley R."/>
            <person name="Lipzen A."/>
            <person name="Clum A."/>
            <person name="Drula E."/>
            <person name="Henrissat B."/>
            <person name="Kohler A."/>
            <person name="Grigoriev I.V."/>
            <person name="Martin F.M."/>
            <person name="Hacquard S."/>
        </authorList>
    </citation>
    <scope>NUCLEOTIDE SEQUENCE</scope>
    <source>
        <strain evidence="2">MPI-CAGE-CH-0243</strain>
    </source>
</reference>
<comment type="caution">
    <text evidence="2">The sequence shown here is derived from an EMBL/GenBank/DDBJ whole genome shotgun (WGS) entry which is preliminary data.</text>
</comment>
<evidence type="ECO:0000256" key="1">
    <source>
        <dbReference type="SAM" id="MobiDB-lite"/>
    </source>
</evidence>
<proteinExistence type="predicted"/>
<dbReference type="AlphaFoldDB" id="A0A9P9DIV4"/>
<feature type="compositionally biased region" description="Basic and acidic residues" evidence="1">
    <location>
        <begin position="74"/>
        <end position="84"/>
    </location>
</feature>
<accession>A0A9P9DIV4</accession>
<dbReference type="EMBL" id="JAGMWT010000011">
    <property type="protein sequence ID" value="KAH7119729.1"/>
    <property type="molecule type" value="Genomic_DNA"/>
</dbReference>
<protein>
    <submittedName>
        <fullName evidence="2">Uncharacterized protein</fullName>
    </submittedName>
</protein>
<gene>
    <name evidence="2" type="ORF">B0J11DRAFT_68794</name>
</gene>
<organism evidence="2 3">
    <name type="scientific">Dendryphion nanum</name>
    <dbReference type="NCBI Taxonomy" id="256645"/>
    <lineage>
        <taxon>Eukaryota</taxon>
        <taxon>Fungi</taxon>
        <taxon>Dikarya</taxon>
        <taxon>Ascomycota</taxon>
        <taxon>Pezizomycotina</taxon>
        <taxon>Dothideomycetes</taxon>
        <taxon>Pleosporomycetidae</taxon>
        <taxon>Pleosporales</taxon>
        <taxon>Torulaceae</taxon>
        <taxon>Dendryphion</taxon>
    </lineage>
</organism>
<evidence type="ECO:0000313" key="3">
    <source>
        <dbReference type="Proteomes" id="UP000700596"/>
    </source>
</evidence>
<evidence type="ECO:0000313" key="2">
    <source>
        <dbReference type="EMBL" id="KAH7119729.1"/>
    </source>
</evidence>